<dbReference type="EMBL" id="CP011209">
    <property type="protein sequence ID" value="AKM78496.1"/>
    <property type="molecule type" value="Genomic_DNA"/>
</dbReference>
<reference evidence="3 4" key="1">
    <citation type="journal article" date="2015" name="Nature">
        <title>rRNA introns, odd ribosomes, and small enigmatic genomes across a large radiation of phyla.</title>
        <authorList>
            <person name="Brown C.T."/>
            <person name="Hug L.A."/>
            <person name="Thomas B.C."/>
            <person name="Sharon I."/>
            <person name="Castelle C.J."/>
            <person name="Singh A."/>
            <person name="Wilkins M.J."/>
            <person name="Williams K.H."/>
            <person name="Banfield J.F."/>
        </authorList>
    </citation>
    <scope>NUCLEOTIDE SEQUENCE [LARGE SCALE GENOMIC DNA]</scope>
</reference>
<organism evidence="3 4">
    <name type="scientific">Candidatus Wolfebacteria bacterium GW2011_GWB1_47_1</name>
    <dbReference type="NCBI Taxonomy" id="1619007"/>
    <lineage>
        <taxon>Bacteria</taxon>
        <taxon>Candidatus Wolfeibacteriota</taxon>
    </lineage>
</organism>
<evidence type="ECO:0000313" key="3">
    <source>
        <dbReference type="EMBL" id="AKM78496.1"/>
    </source>
</evidence>
<dbReference type="AlphaFoldDB" id="A0A0G4ARY5"/>
<evidence type="ECO:0000256" key="1">
    <source>
        <dbReference type="SAM" id="MobiDB-lite"/>
    </source>
</evidence>
<proteinExistence type="predicted"/>
<evidence type="ECO:0000313" key="4">
    <source>
        <dbReference type="Proteomes" id="UP000035656"/>
    </source>
</evidence>
<feature type="compositionally biased region" description="Gly residues" evidence="1">
    <location>
        <begin position="363"/>
        <end position="374"/>
    </location>
</feature>
<evidence type="ECO:0000256" key="2">
    <source>
        <dbReference type="SAM" id="SignalP"/>
    </source>
</evidence>
<gene>
    <name evidence="3" type="ORF">UX70_C0001G0785</name>
</gene>
<dbReference type="STRING" id="1619007.UX70_C0001G0785"/>
<protein>
    <submittedName>
        <fullName evidence="3">Uncharacterized protein</fullName>
    </submittedName>
</protein>
<feature type="chain" id="PRO_5002563713" evidence="2">
    <location>
        <begin position="30"/>
        <end position="588"/>
    </location>
</feature>
<dbReference type="Proteomes" id="UP000035656">
    <property type="component" value="Chromosome"/>
</dbReference>
<sequence length="588" mass="65614">MKHTQQYLSLTIIAFSVVFSFTLIQSATAQNISNVQYPVEELDNCKNKAACKTYCDKPDNIQACIAFAKKNKLMSTREVETAEKFIAAGAKGPGGCRGKEECKTFCDDISHINECVAFAEKNGLMPAQELEEAKKIQSAIQRGVKPPACKNKKSCDAYCSQVDHMEECMTFAEAAGFMKEKELVEAKKVLSAIKSGIKPPACRGKEECDVYCSEESHVEECIAFAEAAGFMKPEEVQMARKTGGKGPGGCRGKEECDAFCGNQTNQETCFNFAKEYGLVKEGDLKRMEEGKQQMMQGFNQAPPEVQQCLNEALGSERIEKLKNGTAMPSMEIGDTMQKCFESAMRSQEGQMQQDDFRREEFKGQGGEPRQGQGEGQMPFVERPMINANQMPSEVARCLKDSTGEDVAEQIKTGTFRPTPEIEGKMRSCFEQYGQQQRTPQQLPVRNYESFSTSGQMIPEGIRKEEYKELMIPIQEQQRMMGPGGCTSPEECRVYCQNHPQECGVPIQQSGMEGQQIYKEGIQTYPTEGKMPPADYQQYQPMPGEQMTQPPADGTYVLPTETKTETSSGKVMPLLDRMVHILYRMIGIE</sequence>
<accession>A0A0G4ARY5</accession>
<feature type="region of interest" description="Disordered" evidence="1">
    <location>
        <begin position="345"/>
        <end position="376"/>
    </location>
</feature>
<feature type="signal peptide" evidence="2">
    <location>
        <begin position="1"/>
        <end position="29"/>
    </location>
</feature>
<keyword evidence="2" id="KW-0732">Signal</keyword>
<name>A0A0G4ARY5_9BACT</name>
<dbReference type="KEGG" id="pwo:UX70_C0001G0785"/>